<evidence type="ECO:0000256" key="1">
    <source>
        <dbReference type="ARBA" id="ARBA00004496"/>
    </source>
</evidence>
<evidence type="ECO:0000256" key="2">
    <source>
        <dbReference type="ARBA" id="ARBA00022490"/>
    </source>
</evidence>
<dbReference type="HAMAP" id="MF_01161">
    <property type="entry name" value="tRNA_Ile_lys_synt"/>
    <property type="match status" value="1"/>
</dbReference>
<dbReference type="SMART" id="SM00977">
    <property type="entry name" value="TilS_C"/>
    <property type="match status" value="1"/>
</dbReference>
<comment type="caution">
    <text evidence="8">Lacks conserved residue(s) required for the propagation of feature annotation.</text>
</comment>
<dbReference type="PANTHER" id="PTHR43033">
    <property type="entry name" value="TRNA(ILE)-LYSIDINE SYNTHASE-RELATED"/>
    <property type="match status" value="1"/>
</dbReference>
<dbReference type="InterPro" id="IPR011063">
    <property type="entry name" value="TilS/TtcA_N"/>
</dbReference>
<dbReference type="InterPro" id="IPR014729">
    <property type="entry name" value="Rossmann-like_a/b/a_fold"/>
</dbReference>
<evidence type="ECO:0000256" key="3">
    <source>
        <dbReference type="ARBA" id="ARBA00022598"/>
    </source>
</evidence>
<feature type="domain" description="Lysidine-tRNA(Ile) synthetase C-terminal" evidence="9">
    <location>
        <begin position="371"/>
        <end position="438"/>
    </location>
</feature>
<organism evidence="10 11">
    <name type="scientific">Furfurilactobacillus curtus</name>
    <dbReference type="NCBI Taxonomy" id="1746200"/>
    <lineage>
        <taxon>Bacteria</taxon>
        <taxon>Bacillati</taxon>
        <taxon>Bacillota</taxon>
        <taxon>Bacilli</taxon>
        <taxon>Lactobacillales</taxon>
        <taxon>Lactobacillaceae</taxon>
        <taxon>Furfurilactobacillus</taxon>
    </lineage>
</organism>
<evidence type="ECO:0000256" key="7">
    <source>
        <dbReference type="ARBA" id="ARBA00048539"/>
    </source>
</evidence>
<gene>
    <name evidence="8 10" type="primary">tilS</name>
    <name evidence="10" type="ORF">JCM31185_11280</name>
</gene>
<evidence type="ECO:0000256" key="6">
    <source>
        <dbReference type="ARBA" id="ARBA00022840"/>
    </source>
</evidence>
<protein>
    <recommendedName>
        <fullName evidence="8">tRNA(Ile)-lysidine synthase</fullName>
        <ecNumber evidence="8">6.3.4.19</ecNumber>
    </recommendedName>
    <alternativeName>
        <fullName evidence="8">tRNA(Ile)-2-lysyl-cytidine synthase</fullName>
    </alternativeName>
    <alternativeName>
        <fullName evidence="8">tRNA(Ile)-lysidine synthetase</fullName>
    </alternativeName>
</protein>
<dbReference type="InterPro" id="IPR012094">
    <property type="entry name" value="tRNA_Ile_lys_synt"/>
</dbReference>
<comment type="similarity">
    <text evidence="8">Belongs to the tRNA(Ile)-lysidine synthase family.</text>
</comment>
<name>A0ABQ5JNG5_9LACO</name>
<keyword evidence="4 8" id="KW-0819">tRNA processing</keyword>
<keyword evidence="3 8" id="KW-0436">Ligase</keyword>
<accession>A0ABQ5JNG5</accession>
<keyword evidence="6" id="KW-0067">ATP-binding</keyword>
<evidence type="ECO:0000256" key="5">
    <source>
        <dbReference type="ARBA" id="ARBA00022741"/>
    </source>
</evidence>
<comment type="catalytic activity">
    <reaction evidence="7 8">
        <text>cytidine(34) in tRNA(Ile2) + L-lysine + ATP = lysidine(34) in tRNA(Ile2) + AMP + diphosphate + H(+)</text>
        <dbReference type="Rhea" id="RHEA:43744"/>
        <dbReference type="Rhea" id="RHEA-COMP:10625"/>
        <dbReference type="Rhea" id="RHEA-COMP:10670"/>
        <dbReference type="ChEBI" id="CHEBI:15378"/>
        <dbReference type="ChEBI" id="CHEBI:30616"/>
        <dbReference type="ChEBI" id="CHEBI:32551"/>
        <dbReference type="ChEBI" id="CHEBI:33019"/>
        <dbReference type="ChEBI" id="CHEBI:82748"/>
        <dbReference type="ChEBI" id="CHEBI:83665"/>
        <dbReference type="ChEBI" id="CHEBI:456215"/>
        <dbReference type="EC" id="6.3.4.19"/>
    </reaction>
</comment>
<proteinExistence type="inferred from homology"/>
<evidence type="ECO:0000256" key="8">
    <source>
        <dbReference type="HAMAP-Rule" id="MF_01161"/>
    </source>
</evidence>
<dbReference type="Proteomes" id="UP001628078">
    <property type="component" value="Unassembled WGS sequence"/>
</dbReference>
<dbReference type="PANTHER" id="PTHR43033:SF1">
    <property type="entry name" value="TRNA(ILE)-LYSIDINE SYNTHASE-RELATED"/>
    <property type="match status" value="1"/>
</dbReference>
<dbReference type="Pfam" id="PF01171">
    <property type="entry name" value="ATP_bind_3"/>
    <property type="match status" value="1"/>
</dbReference>
<dbReference type="EC" id="6.3.4.19" evidence="8"/>
<evidence type="ECO:0000256" key="4">
    <source>
        <dbReference type="ARBA" id="ARBA00022694"/>
    </source>
</evidence>
<comment type="subcellular location">
    <subcellularLocation>
        <location evidence="1 8">Cytoplasm</location>
    </subcellularLocation>
</comment>
<dbReference type="NCBIfam" id="TIGR02432">
    <property type="entry name" value="lysidine_TilS_N"/>
    <property type="match status" value="1"/>
</dbReference>
<dbReference type="EMBL" id="BQXO01000002">
    <property type="protein sequence ID" value="GKT05840.1"/>
    <property type="molecule type" value="Genomic_DNA"/>
</dbReference>
<dbReference type="InterPro" id="IPR012795">
    <property type="entry name" value="tRNA_Ile_lys_synt_N"/>
</dbReference>
<evidence type="ECO:0000259" key="9">
    <source>
        <dbReference type="SMART" id="SM00977"/>
    </source>
</evidence>
<dbReference type="CDD" id="cd01992">
    <property type="entry name" value="TilS_N"/>
    <property type="match status" value="1"/>
</dbReference>
<dbReference type="SUPFAM" id="SSF52402">
    <property type="entry name" value="Adenine nucleotide alpha hydrolases-like"/>
    <property type="match status" value="1"/>
</dbReference>
<reference evidence="10 11" key="1">
    <citation type="submission" date="2022-03" db="EMBL/GenBank/DDBJ databases">
        <title>Draft genome sequence of Furfurilactobacillus curtus JCM 31185.</title>
        <authorList>
            <person name="Suzuki S."/>
            <person name="Endo A."/>
            <person name="Kajikawa A."/>
        </authorList>
    </citation>
    <scope>NUCLEOTIDE SEQUENCE [LARGE SCALE GENOMIC DNA]</scope>
    <source>
        <strain evidence="10 11">JCM 31185</strain>
    </source>
</reference>
<comment type="function">
    <text evidence="8">Ligates lysine onto the cytidine present at position 34 of the AUA codon-specific tRNA(Ile) that contains the anticodon CAU, in an ATP-dependent manner. Cytidine is converted to lysidine, thus changing the amino acid specificity of the tRNA from methionine to isoleucine.</text>
</comment>
<keyword evidence="5" id="KW-0547">Nucleotide-binding</keyword>
<keyword evidence="2 8" id="KW-0963">Cytoplasm</keyword>
<dbReference type="InterPro" id="IPR012796">
    <property type="entry name" value="Lysidine-tRNA-synth_C"/>
</dbReference>
<evidence type="ECO:0000313" key="10">
    <source>
        <dbReference type="EMBL" id="GKT05840.1"/>
    </source>
</evidence>
<keyword evidence="11" id="KW-1185">Reference proteome</keyword>
<dbReference type="SUPFAM" id="SSF56037">
    <property type="entry name" value="PheT/TilS domain"/>
    <property type="match status" value="1"/>
</dbReference>
<dbReference type="Gene3D" id="3.40.50.620">
    <property type="entry name" value="HUPs"/>
    <property type="match status" value="1"/>
</dbReference>
<dbReference type="NCBIfam" id="TIGR02433">
    <property type="entry name" value="lysidine_TilS_C"/>
    <property type="match status" value="1"/>
</dbReference>
<sequence>MQANRTHHLWQPEDTIVLAVSTGVDSMALLTLFRQLPKAQRPRLVVAHVNHQLRAQSDQEENYLRQYLASSDIKLVVKHWPQREHPKSGLEAAARQVRYNFFRTVMTQYQANVLATAHQQDEQVETALMAMIEGRSFTSNLAIEWRRPFANGHLIRPLLGVSKTMLRDFVRRQQIMSFEDTTNQELTATRNRVRQQLIPLIKQENPRFVADFSQSIVDQQQVTFYLRGQAQTILAEIGGQVTKVVQHELPTSFLLKQDFLRQQGPINIAAGAWQNAARGLTSGPPQTHFNLDKNWQLVRRYDNYFFQRRTQTPEKIELSLQFENKTMVTLNKRHPLSNGGWLDACDAQQVVTMQPQRHSVHVRVKASEWPLVVRLAKKTDLLTLHGGHHQQVRRILIDQKVPVEQRQAQLIVTTNTGRPLWLVGRKVAVGNDGALIELSIKLDGE</sequence>
<evidence type="ECO:0000313" key="11">
    <source>
        <dbReference type="Proteomes" id="UP001628078"/>
    </source>
</evidence>
<comment type="caution">
    <text evidence="10">The sequence shown here is derived from an EMBL/GenBank/DDBJ whole genome shotgun (WGS) entry which is preliminary data.</text>
</comment>